<dbReference type="InterPro" id="IPR011545">
    <property type="entry name" value="DEAD/DEAH_box_helicase_dom"/>
</dbReference>
<dbReference type="Pfam" id="PF13959">
    <property type="entry name" value="CTE_SPB4"/>
    <property type="match status" value="1"/>
</dbReference>
<dbReference type="EMBL" id="CAJNNW010036378">
    <property type="protein sequence ID" value="CAE8733767.1"/>
    <property type="molecule type" value="Genomic_DNA"/>
</dbReference>
<evidence type="ECO:0000256" key="2">
    <source>
        <dbReference type="ARBA" id="ARBA00022801"/>
    </source>
</evidence>
<dbReference type="SMART" id="SM00558">
    <property type="entry name" value="JmjC"/>
    <property type="match status" value="1"/>
</dbReference>
<dbReference type="Gene3D" id="3.40.50.300">
    <property type="entry name" value="P-loop containing nucleotide triphosphate hydrolases"/>
    <property type="match status" value="2"/>
</dbReference>
<comment type="catalytic activity">
    <reaction evidence="7">
        <text>ATP + H2O = ADP + phosphate + H(+)</text>
        <dbReference type="Rhea" id="RHEA:13065"/>
        <dbReference type="ChEBI" id="CHEBI:15377"/>
        <dbReference type="ChEBI" id="CHEBI:15378"/>
        <dbReference type="ChEBI" id="CHEBI:30616"/>
        <dbReference type="ChEBI" id="CHEBI:43474"/>
        <dbReference type="ChEBI" id="CHEBI:456216"/>
        <dbReference type="EC" id="3.6.4.13"/>
    </reaction>
</comment>
<dbReference type="CDD" id="cd17960">
    <property type="entry name" value="DEADc_DDX55"/>
    <property type="match status" value="1"/>
</dbReference>
<evidence type="ECO:0000313" key="14">
    <source>
        <dbReference type="Proteomes" id="UP000626109"/>
    </source>
</evidence>
<proteinExistence type="inferred from homology"/>
<dbReference type="InterPro" id="IPR027417">
    <property type="entry name" value="P-loop_NTPase"/>
</dbReference>
<evidence type="ECO:0000259" key="12">
    <source>
        <dbReference type="PROSITE" id="PS51195"/>
    </source>
</evidence>
<dbReference type="PROSITE" id="PS51184">
    <property type="entry name" value="JMJC"/>
    <property type="match status" value="1"/>
</dbReference>
<feature type="region of interest" description="Disordered" evidence="8">
    <location>
        <begin position="261"/>
        <end position="297"/>
    </location>
</feature>
<evidence type="ECO:0000256" key="8">
    <source>
        <dbReference type="SAM" id="MobiDB-lite"/>
    </source>
</evidence>
<feature type="region of interest" description="Disordered" evidence="8">
    <location>
        <begin position="678"/>
        <end position="729"/>
    </location>
</feature>
<dbReference type="SUPFAM" id="SSF51197">
    <property type="entry name" value="Clavaminate synthase-like"/>
    <property type="match status" value="1"/>
</dbReference>
<organism evidence="13 14">
    <name type="scientific">Polarella glacialis</name>
    <name type="common">Dinoflagellate</name>
    <dbReference type="NCBI Taxonomy" id="89957"/>
    <lineage>
        <taxon>Eukaryota</taxon>
        <taxon>Sar</taxon>
        <taxon>Alveolata</taxon>
        <taxon>Dinophyceae</taxon>
        <taxon>Suessiales</taxon>
        <taxon>Suessiaceae</taxon>
        <taxon>Polarella</taxon>
    </lineage>
</organism>
<dbReference type="PROSITE" id="PS51194">
    <property type="entry name" value="HELICASE_CTER"/>
    <property type="match status" value="1"/>
</dbReference>
<dbReference type="InterPro" id="IPR014001">
    <property type="entry name" value="Helicase_ATP-bd"/>
</dbReference>
<feature type="compositionally biased region" description="Acidic residues" evidence="8">
    <location>
        <begin position="701"/>
        <end position="722"/>
    </location>
</feature>
<evidence type="ECO:0000256" key="3">
    <source>
        <dbReference type="ARBA" id="ARBA00022806"/>
    </source>
</evidence>
<feature type="domain" description="Helicase C-terminal" evidence="11">
    <location>
        <begin position="319"/>
        <end position="505"/>
    </location>
</feature>
<keyword evidence="4 7" id="KW-0067">ATP-binding</keyword>
<feature type="domain" description="DEAD-box RNA helicase Q" evidence="12">
    <location>
        <begin position="5"/>
        <end position="33"/>
    </location>
</feature>
<feature type="short sequence motif" description="Q motif" evidence="6">
    <location>
        <begin position="5"/>
        <end position="33"/>
    </location>
</feature>
<dbReference type="GO" id="GO:0005524">
    <property type="term" value="F:ATP binding"/>
    <property type="evidence" value="ECO:0007669"/>
    <property type="project" value="UniProtKB-UniRule"/>
</dbReference>
<protein>
    <recommendedName>
        <fullName evidence="7">ATP-dependent RNA helicase</fullName>
        <ecNumber evidence="7">3.6.4.13</ecNumber>
    </recommendedName>
</protein>
<dbReference type="PROSITE" id="PS51192">
    <property type="entry name" value="HELICASE_ATP_BIND_1"/>
    <property type="match status" value="1"/>
</dbReference>
<feature type="domain" description="Helicase ATP-binding" evidence="10">
    <location>
        <begin position="36"/>
        <end position="252"/>
    </location>
</feature>
<comment type="similarity">
    <text evidence="7">Belongs to the DEAD box helicase family.</text>
</comment>
<comment type="function">
    <text evidence="7">RNA helicase.</text>
</comment>
<reference evidence="13" key="1">
    <citation type="submission" date="2021-02" db="EMBL/GenBank/DDBJ databases">
        <authorList>
            <person name="Dougan E. K."/>
            <person name="Rhodes N."/>
            <person name="Thang M."/>
            <person name="Chan C."/>
        </authorList>
    </citation>
    <scope>NUCLEOTIDE SEQUENCE</scope>
</reference>
<evidence type="ECO:0000259" key="10">
    <source>
        <dbReference type="PROSITE" id="PS51192"/>
    </source>
</evidence>
<dbReference type="InterPro" id="IPR025313">
    <property type="entry name" value="SPB4-like_CTE"/>
</dbReference>
<dbReference type="Gene3D" id="2.60.120.10">
    <property type="entry name" value="Jelly Rolls"/>
    <property type="match status" value="1"/>
</dbReference>
<dbReference type="PANTHER" id="PTHR24031">
    <property type="entry name" value="RNA HELICASE"/>
    <property type="match status" value="1"/>
</dbReference>
<feature type="region of interest" description="Disordered" evidence="8">
    <location>
        <begin position="630"/>
        <end position="665"/>
    </location>
</feature>
<comment type="caution">
    <text evidence="13">The sequence shown here is derived from an EMBL/GenBank/DDBJ whole genome shotgun (WGS) entry which is preliminary data.</text>
</comment>
<dbReference type="CDD" id="cd18787">
    <property type="entry name" value="SF2_C_DEAD"/>
    <property type="match status" value="1"/>
</dbReference>
<evidence type="ECO:0000259" key="11">
    <source>
        <dbReference type="PROSITE" id="PS51194"/>
    </source>
</evidence>
<dbReference type="InterPro" id="IPR003347">
    <property type="entry name" value="JmjC_dom"/>
</dbReference>
<evidence type="ECO:0000256" key="7">
    <source>
        <dbReference type="RuleBase" id="RU365068"/>
    </source>
</evidence>
<dbReference type="Proteomes" id="UP000626109">
    <property type="component" value="Unassembled WGS sequence"/>
</dbReference>
<evidence type="ECO:0000313" key="13">
    <source>
        <dbReference type="EMBL" id="CAE8733767.1"/>
    </source>
</evidence>
<dbReference type="InterPro" id="IPR014014">
    <property type="entry name" value="RNA_helicase_DEAD_Q_motif"/>
</dbReference>
<dbReference type="Pfam" id="PF00270">
    <property type="entry name" value="DEAD"/>
    <property type="match status" value="1"/>
</dbReference>
<dbReference type="SMART" id="SM00490">
    <property type="entry name" value="HELICc"/>
    <property type="match status" value="1"/>
</dbReference>
<dbReference type="GO" id="GO:0003724">
    <property type="term" value="F:RNA helicase activity"/>
    <property type="evidence" value="ECO:0007669"/>
    <property type="project" value="UniProtKB-EC"/>
</dbReference>
<accession>A0A813LJ80</accession>
<keyword evidence="2 7" id="KW-0378">Hydrolase</keyword>
<evidence type="ECO:0000256" key="1">
    <source>
        <dbReference type="ARBA" id="ARBA00022741"/>
    </source>
</evidence>
<sequence>MAATRDWSNLQVSAATKRFIADTGFKRMTPVQAIAIPLLLNHRDVAVEACTGSGKTLAFLIPAVELLLRALEESRSAEDGGSRGLGTALQVGAAVLAPTRELATQIYEVLGTYLAAVSVKTSDGKSAVEASSLLGRQLCVGGSDAKTAAAALRRVATAEVTEGRVQLHVLCATPGRLRALLNFGGGAPLNFKTLELLVFDEADRLLQLGFSLDIEAVLSASPKQRRTGLFSATLTSELHRLMKTGMRNPVHVCVRLKRPMQGQETEKAAEKTAEAGSAQETNLPGAAESDSKAVGQGGHELPTKLSNYYVTQPAEQKLGFLKHFLQMPEVRKSKTIVFFLTCASCDYFHVLLRELIDADKATAKIEEAGGSKKRSKKQKGASKIVGGRIEKLHGQMDQTARVRSYEKFCSSAPEDGAVLFATDLAARGIDVESVNWILQYDAPVDPSAFVHRIGRTARAGQSGQSVLMLLPQEEGYVPFLRQRGVPIEQLPSSLQESAEDFANSAEVTLRKCKKLVETDRAAMLKASKALVSFIRAYQEHQLPYIFPFKGLEFGPLATGFCCLRMPRMKEILGKQVHGFQQSQVDPSSVPFRDKNQEKQRQEKLAKGQAEWDQKNEEEKAQWQADELQAAKEAKKADKKAAKAAITERTRTQKRKAKRSEKADEWRRLGAEESLAKKLRKGKISGSQFESRLKKAVRKGGDDEDDDEDDDSENQESGSEDADHETKGSSKKELAMLFLAGLYSNADKGNGRPVVFRGAALRMPAMKWRSDKYLLERFGNEDISGVEWNLKETRAGGNVEGMNKMRDFLASYNTSDIYMVSQVPKGMQDDVQFLPCMQCGGYLKFLDVHNIWIGRGGSKSVVHYDDQDNINCMLDGEKRFIFMHPSYKNRFEAHPNSPRNQFGWVDTALDRSIPGYGAFMGDIDVDRMDLIKYPGWRDVKWSYVDLKPGDCVYIPYQWYHQVTARPGRSINVHIWYWRPKRFDSKSCQADPSLSPLPHAAATKVLEEMPSPPTFADCTWGFEPKQVLLACVATAC</sequence>
<dbReference type="EC" id="3.6.4.13" evidence="7"/>
<dbReference type="Pfam" id="PF00271">
    <property type="entry name" value="Helicase_C"/>
    <property type="match status" value="1"/>
</dbReference>
<feature type="compositionally biased region" description="Basic and acidic residues" evidence="8">
    <location>
        <begin position="630"/>
        <end position="650"/>
    </location>
</feature>
<dbReference type="SMART" id="SM01178">
    <property type="entry name" value="DUF4217"/>
    <property type="match status" value="1"/>
</dbReference>
<dbReference type="PROSITE" id="PS51195">
    <property type="entry name" value="Q_MOTIF"/>
    <property type="match status" value="1"/>
</dbReference>
<name>A0A813LJ80_POLGL</name>
<dbReference type="SMART" id="SM00487">
    <property type="entry name" value="DEXDc"/>
    <property type="match status" value="1"/>
</dbReference>
<keyword evidence="3 7" id="KW-0347">Helicase</keyword>
<dbReference type="InterPro" id="IPR000629">
    <property type="entry name" value="RNA-helicase_DEAD-box_CS"/>
</dbReference>
<evidence type="ECO:0000256" key="4">
    <source>
        <dbReference type="ARBA" id="ARBA00022840"/>
    </source>
</evidence>
<dbReference type="InterPro" id="IPR014710">
    <property type="entry name" value="RmlC-like_jellyroll"/>
</dbReference>
<evidence type="ECO:0000259" key="9">
    <source>
        <dbReference type="PROSITE" id="PS51184"/>
    </source>
</evidence>
<dbReference type="Pfam" id="PF13621">
    <property type="entry name" value="Cupin_8"/>
    <property type="match status" value="1"/>
</dbReference>
<dbReference type="SUPFAM" id="SSF52540">
    <property type="entry name" value="P-loop containing nucleoside triphosphate hydrolases"/>
    <property type="match status" value="1"/>
</dbReference>
<evidence type="ECO:0000256" key="6">
    <source>
        <dbReference type="PROSITE-ProRule" id="PRU00552"/>
    </source>
</evidence>
<dbReference type="PROSITE" id="PS00039">
    <property type="entry name" value="DEAD_ATP_HELICASE"/>
    <property type="match status" value="1"/>
</dbReference>
<feature type="compositionally biased region" description="Basic and acidic residues" evidence="8">
    <location>
        <begin position="264"/>
        <end position="273"/>
    </location>
</feature>
<dbReference type="GO" id="GO:0016787">
    <property type="term" value="F:hydrolase activity"/>
    <property type="evidence" value="ECO:0007669"/>
    <property type="project" value="UniProtKB-KW"/>
</dbReference>
<comment type="domain">
    <text evidence="7">The Q motif is unique to and characteristic of the DEAD box family of RNA helicases and controls ATP binding and hydrolysis.</text>
</comment>
<keyword evidence="5 7" id="KW-0694">RNA-binding</keyword>
<dbReference type="InterPro" id="IPR001650">
    <property type="entry name" value="Helicase_C-like"/>
</dbReference>
<dbReference type="InterPro" id="IPR041667">
    <property type="entry name" value="Cupin_8"/>
</dbReference>
<evidence type="ECO:0000256" key="5">
    <source>
        <dbReference type="ARBA" id="ARBA00022884"/>
    </source>
</evidence>
<feature type="domain" description="JmjC" evidence="9">
    <location>
        <begin position="811"/>
        <end position="990"/>
    </location>
</feature>
<keyword evidence="1 7" id="KW-0547">Nucleotide-binding</keyword>
<dbReference type="GO" id="GO:0003723">
    <property type="term" value="F:RNA binding"/>
    <property type="evidence" value="ECO:0007669"/>
    <property type="project" value="UniProtKB-UniRule"/>
</dbReference>
<gene>
    <name evidence="13" type="ORF">PGLA2088_LOCUS46982</name>
</gene>
<dbReference type="AlphaFoldDB" id="A0A813LJ80"/>